<comment type="caution">
    <text evidence="1">The sequence shown here is derived from an EMBL/GenBank/DDBJ whole genome shotgun (WGS) entry which is preliminary data.</text>
</comment>
<dbReference type="EMBL" id="JAUESC010000380">
    <property type="protein sequence ID" value="KAK0591823.1"/>
    <property type="molecule type" value="Genomic_DNA"/>
</dbReference>
<reference evidence="1" key="2">
    <citation type="submission" date="2023-06" db="EMBL/GenBank/DDBJ databases">
        <authorList>
            <person name="Swenson N.G."/>
            <person name="Wegrzyn J.L."/>
            <person name="Mcevoy S.L."/>
        </authorList>
    </citation>
    <scope>NUCLEOTIDE SEQUENCE</scope>
    <source>
        <strain evidence="1">NS2018</strain>
        <tissue evidence="1">Leaf</tissue>
    </source>
</reference>
<keyword evidence="2" id="KW-1185">Reference proteome</keyword>
<sequence length="199" mass="21328">MQNLFKPDGYTLQSIINACADLGALSLGTREHIGGDSSDSCGRDPLLPVKAGVDQSPKSVGIIGGPKKGKQVATGKELGFLAENPKTTIHEGNFTDTILDGVDLPSSKYSSLITSGGMEICNEDSRNLYNMNKTYKHMGKSMELTGPNKGLVFHFTSGGPSEPNGIDDGLGEVFIDVLTKEKIHKGFVRPNGKNWLCRE</sequence>
<organism evidence="1 2">
    <name type="scientific">Acer saccharum</name>
    <name type="common">Sugar maple</name>
    <dbReference type="NCBI Taxonomy" id="4024"/>
    <lineage>
        <taxon>Eukaryota</taxon>
        <taxon>Viridiplantae</taxon>
        <taxon>Streptophyta</taxon>
        <taxon>Embryophyta</taxon>
        <taxon>Tracheophyta</taxon>
        <taxon>Spermatophyta</taxon>
        <taxon>Magnoliopsida</taxon>
        <taxon>eudicotyledons</taxon>
        <taxon>Gunneridae</taxon>
        <taxon>Pentapetalae</taxon>
        <taxon>rosids</taxon>
        <taxon>malvids</taxon>
        <taxon>Sapindales</taxon>
        <taxon>Sapindaceae</taxon>
        <taxon>Hippocastanoideae</taxon>
        <taxon>Acereae</taxon>
        <taxon>Acer</taxon>
    </lineage>
</organism>
<evidence type="ECO:0000313" key="1">
    <source>
        <dbReference type="EMBL" id="KAK0591823.1"/>
    </source>
</evidence>
<dbReference type="AlphaFoldDB" id="A0AA39VV18"/>
<accession>A0AA39VV18</accession>
<gene>
    <name evidence="1" type="ORF">LWI29_008815</name>
</gene>
<protein>
    <submittedName>
        <fullName evidence="1">Uncharacterized protein</fullName>
    </submittedName>
</protein>
<proteinExistence type="predicted"/>
<dbReference type="Proteomes" id="UP001168877">
    <property type="component" value="Unassembled WGS sequence"/>
</dbReference>
<reference evidence="1" key="1">
    <citation type="journal article" date="2022" name="Plant J.">
        <title>Strategies of tolerance reflected in two North American maple genomes.</title>
        <authorList>
            <person name="McEvoy S.L."/>
            <person name="Sezen U.U."/>
            <person name="Trouern-Trend A."/>
            <person name="McMahon S.M."/>
            <person name="Schaberg P.G."/>
            <person name="Yang J."/>
            <person name="Wegrzyn J.L."/>
            <person name="Swenson N.G."/>
        </authorList>
    </citation>
    <scope>NUCLEOTIDE SEQUENCE</scope>
    <source>
        <strain evidence="1">NS2018</strain>
    </source>
</reference>
<evidence type="ECO:0000313" key="2">
    <source>
        <dbReference type="Proteomes" id="UP001168877"/>
    </source>
</evidence>
<name>A0AA39VV18_ACESA</name>